<evidence type="ECO:0000256" key="2">
    <source>
        <dbReference type="SAM" id="SignalP"/>
    </source>
</evidence>
<evidence type="ECO:0000256" key="1">
    <source>
        <dbReference type="SAM" id="MobiDB-lite"/>
    </source>
</evidence>
<keyword evidence="2" id="KW-0732">Signal</keyword>
<accession>A0ABX7NNM6</accession>
<name>A0ABX7NNM6_9BACT</name>
<feature type="region of interest" description="Disordered" evidence="1">
    <location>
        <begin position="312"/>
        <end position="342"/>
    </location>
</feature>
<evidence type="ECO:0008006" key="5">
    <source>
        <dbReference type="Google" id="ProtNLM"/>
    </source>
</evidence>
<dbReference type="RefSeq" id="WP_206721627.1">
    <property type="nucleotide sequence ID" value="NZ_CP071090.1"/>
</dbReference>
<organism evidence="3 4">
    <name type="scientific">Pyxidicoccus parkwayensis</name>
    <dbReference type="NCBI Taxonomy" id="2813578"/>
    <lineage>
        <taxon>Bacteria</taxon>
        <taxon>Pseudomonadati</taxon>
        <taxon>Myxococcota</taxon>
        <taxon>Myxococcia</taxon>
        <taxon>Myxococcales</taxon>
        <taxon>Cystobacterineae</taxon>
        <taxon>Myxococcaceae</taxon>
        <taxon>Pyxidicoccus</taxon>
    </lineage>
</organism>
<dbReference type="Proteomes" id="UP000662747">
    <property type="component" value="Chromosome"/>
</dbReference>
<evidence type="ECO:0000313" key="3">
    <source>
        <dbReference type="EMBL" id="QSQ20046.1"/>
    </source>
</evidence>
<protein>
    <recommendedName>
        <fullName evidence="5">Transglutaminase-like domain-containing protein</fullName>
    </recommendedName>
</protein>
<reference evidence="3 4" key="1">
    <citation type="submission" date="2021-02" db="EMBL/GenBank/DDBJ databases">
        <title>De Novo genome assembly of isolated myxobacteria.</title>
        <authorList>
            <person name="Stevens D.C."/>
        </authorList>
    </citation>
    <scope>NUCLEOTIDE SEQUENCE [LARGE SCALE GENOMIC DNA]</scope>
    <source>
        <strain evidence="4">SCPEA02</strain>
    </source>
</reference>
<feature type="signal peptide" evidence="2">
    <location>
        <begin position="1"/>
        <end position="19"/>
    </location>
</feature>
<gene>
    <name evidence="3" type="ORF">JY651_32860</name>
</gene>
<sequence length="342" mass="38008">MALAASGLAFLMLSHLLLAAPVNAGFRAPEHFAKNEHVAYEAVKTHDGGLRVRFQFMDPFDTLQVFEHTYDYQRVLELSARYGIPDTLFEPIPVTELPNRDKVLDNGLFHARGDMLEPDLSAVSTFYGPEFTRPIARFIIASLKERGLDTRAHRIAMAMAFTQDIPYGIPSLDGDGLFRSGLSPAPLILLTGYGDCDSKATLFVGILRYLISPEDILFLTPEDEPHMLTAIRGEPGPDERFIVWEGHPYLLADVSGPGRATLGERENESQDSHVYRVEPYEAKSLPYHPDADYSLFGRPRFHIPGAGQVHIGLGRVPDEDDEDARSARDFGYGPEDAPGREP</sequence>
<evidence type="ECO:0000313" key="4">
    <source>
        <dbReference type="Proteomes" id="UP000662747"/>
    </source>
</evidence>
<dbReference type="EMBL" id="CP071090">
    <property type="protein sequence ID" value="QSQ20046.1"/>
    <property type="molecule type" value="Genomic_DNA"/>
</dbReference>
<keyword evidence="4" id="KW-1185">Reference proteome</keyword>
<feature type="chain" id="PRO_5046798337" description="Transglutaminase-like domain-containing protein" evidence="2">
    <location>
        <begin position="20"/>
        <end position="342"/>
    </location>
</feature>
<proteinExistence type="predicted"/>